<comment type="caution">
    <text evidence="2">The sequence shown here is derived from an EMBL/GenBank/DDBJ whole genome shotgun (WGS) entry which is preliminary data.</text>
</comment>
<protein>
    <submittedName>
        <fullName evidence="2">DUF4194 domain-containing protein</fullName>
    </submittedName>
</protein>
<accession>A0ABW4V750</accession>
<proteinExistence type="predicted"/>
<evidence type="ECO:0000256" key="1">
    <source>
        <dbReference type="SAM" id="MobiDB-lite"/>
    </source>
</evidence>
<evidence type="ECO:0000313" key="3">
    <source>
        <dbReference type="Proteomes" id="UP001597338"/>
    </source>
</evidence>
<sequence length="246" mass="25490">MTEPNATGPGPAGPGSTDLRSARPGRPAGGAASTGSAASAGAGGGAAHGTGDDAGTGVRLWPGDQGTLPAPARLALARLVRGPYLAAESDPDTWRALLTNEGVVRERLADQYLDLVVDADAQVAFVRDVPGPDAPQVVRELTLTFLDTALLLHLRALLLDSADGRVAISRDEASDHLGMYRRRGGGSPMDFTRQLDATWARLIESGMLEPLSGDRCVVSPVLRTVFGADQVAALSAEYARLAKESA</sequence>
<name>A0ABW4V750_9MICO</name>
<evidence type="ECO:0000313" key="2">
    <source>
        <dbReference type="EMBL" id="MFD2025646.1"/>
    </source>
</evidence>
<feature type="compositionally biased region" description="Gly residues" evidence="1">
    <location>
        <begin position="41"/>
        <end position="54"/>
    </location>
</feature>
<gene>
    <name evidence="2" type="ORF">ACFSL2_08995</name>
</gene>
<reference evidence="3" key="1">
    <citation type="journal article" date="2019" name="Int. J. Syst. Evol. Microbiol.">
        <title>The Global Catalogue of Microorganisms (GCM) 10K type strain sequencing project: providing services to taxonomists for standard genome sequencing and annotation.</title>
        <authorList>
            <consortium name="The Broad Institute Genomics Platform"/>
            <consortium name="The Broad Institute Genome Sequencing Center for Infectious Disease"/>
            <person name="Wu L."/>
            <person name="Ma J."/>
        </authorList>
    </citation>
    <scope>NUCLEOTIDE SEQUENCE [LARGE SCALE GENOMIC DNA]</scope>
    <source>
        <strain evidence="3">CCM 7043</strain>
    </source>
</reference>
<organism evidence="2 3">
    <name type="scientific">Promicromonospora aerolata</name>
    <dbReference type="NCBI Taxonomy" id="195749"/>
    <lineage>
        <taxon>Bacteria</taxon>
        <taxon>Bacillati</taxon>
        <taxon>Actinomycetota</taxon>
        <taxon>Actinomycetes</taxon>
        <taxon>Micrococcales</taxon>
        <taxon>Promicromonosporaceae</taxon>
        <taxon>Promicromonospora</taxon>
    </lineage>
</organism>
<dbReference type="Proteomes" id="UP001597338">
    <property type="component" value="Unassembled WGS sequence"/>
</dbReference>
<feature type="compositionally biased region" description="Low complexity" evidence="1">
    <location>
        <begin position="29"/>
        <end position="40"/>
    </location>
</feature>
<feature type="region of interest" description="Disordered" evidence="1">
    <location>
        <begin position="1"/>
        <end position="64"/>
    </location>
</feature>
<dbReference type="Pfam" id="PF13835">
    <property type="entry name" value="DUF4194"/>
    <property type="match status" value="1"/>
</dbReference>
<dbReference type="EMBL" id="JBHUHF010000001">
    <property type="protein sequence ID" value="MFD2025646.1"/>
    <property type="molecule type" value="Genomic_DNA"/>
</dbReference>
<keyword evidence="3" id="KW-1185">Reference proteome</keyword>
<dbReference type="RefSeq" id="WP_377197525.1">
    <property type="nucleotide sequence ID" value="NZ_JBHUHF010000001.1"/>
</dbReference>
<dbReference type="InterPro" id="IPR025449">
    <property type="entry name" value="JetB"/>
</dbReference>